<name>A0A8J2WKX8_9CRUS</name>
<keyword evidence="3" id="KW-0436">Ligase</keyword>
<dbReference type="InterPro" id="IPR042099">
    <property type="entry name" value="ANL_N_sf"/>
</dbReference>
<dbReference type="SUPFAM" id="SSF56801">
    <property type="entry name" value="Acetyl-CoA synthetase-like"/>
    <property type="match status" value="1"/>
</dbReference>
<dbReference type="PANTHER" id="PTHR24096">
    <property type="entry name" value="LONG-CHAIN-FATTY-ACID--COA LIGASE"/>
    <property type="match status" value="1"/>
</dbReference>
<evidence type="ECO:0000313" key="7">
    <source>
        <dbReference type="EMBL" id="CAH0109907.1"/>
    </source>
</evidence>
<evidence type="ECO:0000256" key="1">
    <source>
        <dbReference type="ARBA" id="ARBA00004275"/>
    </source>
</evidence>
<dbReference type="Gene3D" id="3.30.300.30">
    <property type="match status" value="1"/>
</dbReference>
<dbReference type="GO" id="GO:0016405">
    <property type="term" value="F:CoA-ligase activity"/>
    <property type="evidence" value="ECO:0007669"/>
    <property type="project" value="TreeGrafter"/>
</dbReference>
<feature type="domain" description="AMP-binding enzyme C-terminal" evidence="6">
    <location>
        <begin position="458"/>
        <end position="533"/>
    </location>
</feature>
<evidence type="ECO:0000256" key="4">
    <source>
        <dbReference type="ARBA" id="ARBA00023140"/>
    </source>
</evidence>
<dbReference type="OrthoDB" id="6336772at2759"/>
<dbReference type="AlphaFoldDB" id="A0A8J2WKX8"/>
<feature type="domain" description="AMP-dependent synthetase/ligase" evidence="5">
    <location>
        <begin position="34"/>
        <end position="407"/>
    </location>
</feature>
<accession>A0A8J2WKX8</accession>
<evidence type="ECO:0000256" key="3">
    <source>
        <dbReference type="ARBA" id="ARBA00022598"/>
    </source>
</evidence>
<sequence length="543" mass="60378">MPIIDNELIGEGSSGEFEIPNVPLGIFMETLIQKNADAHGSSKWLTDISTGKSMNYRQLFQNIRSVASGLRKRGFKTGDKLIVIGFNFIEIPLMSLAVWRAGGSQACLNVNLPHDAIDIRMREIGNKFVLTDYTRAERIVGVVKGLDFVREVFVIGDKPVAGCTQFDELLQDSGDECLENLDDVDMSSMAWLAYTSGTTGLPKCIVMPHRSVVGSLSRFKPSDNKNGTKFLLVNPMNNTYGLSLLLGVTLACYDIYCMSDFSEENLLFAIEQVKPETVSLFPAHVAWLCKYPDLNKYDLTSVKTVSVVGSTVNPLYERQIFDKLPNMLFFNNAYGMTEVGLTCQHPSPDCATLDKSSAIAGRVFRSVGLVGPYCKLKVIDSDTGEKLGANQVGEICIQSPFMLKEYLNKPKETADFIRGGWAHTGDKGYYDKKEHVFVLGRYKELIKYRNAHVVPTNVEKYLMTHPAVVDAAVVGLPHEVDGERPMAFVVLSPDLHATVDELIAYTSEKVMDEEQLRGGVRFIDKIPRNDLGKIMRPELIKLL</sequence>
<keyword evidence="4" id="KW-0576">Peroxisome</keyword>
<dbReference type="Gene3D" id="3.40.50.12780">
    <property type="entry name" value="N-terminal domain of ligase-like"/>
    <property type="match status" value="1"/>
</dbReference>
<keyword evidence="8" id="KW-1185">Reference proteome</keyword>
<dbReference type="Pfam" id="PF00501">
    <property type="entry name" value="AMP-binding"/>
    <property type="match status" value="1"/>
</dbReference>
<dbReference type="Pfam" id="PF13193">
    <property type="entry name" value="AMP-binding_C"/>
    <property type="match status" value="1"/>
</dbReference>
<dbReference type="EMBL" id="CAKKLH010000296">
    <property type="protein sequence ID" value="CAH0109907.1"/>
    <property type="molecule type" value="Genomic_DNA"/>
</dbReference>
<reference evidence="7" key="1">
    <citation type="submission" date="2021-11" db="EMBL/GenBank/DDBJ databases">
        <authorList>
            <person name="Schell T."/>
        </authorList>
    </citation>
    <scope>NUCLEOTIDE SEQUENCE</scope>
    <source>
        <strain evidence="7">M5</strain>
    </source>
</reference>
<proteinExistence type="inferred from homology"/>
<dbReference type="PANTHER" id="PTHR24096:SF149">
    <property type="entry name" value="AMP-BINDING DOMAIN-CONTAINING PROTEIN-RELATED"/>
    <property type="match status" value="1"/>
</dbReference>
<comment type="similarity">
    <text evidence="2">Belongs to the ATP-dependent AMP-binding enzyme family.</text>
</comment>
<evidence type="ECO:0000313" key="8">
    <source>
        <dbReference type="Proteomes" id="UP000789390"/>
    </source>
</evidence>
<evidence type="ECO:0000256" key="2">
    <source>
        <dbReference type="ARBA" id="ARBA00006432"/>
    </source>
</evidence>
<gene>
    <name evidence="7" type="ORF">DGAL_LOCUS13397</name>
</gene>
<dbReference type="InterPro" id="IPR020845">
    <property type="entry name" value="AMP-binding_CS"/>
</dbReference>
<organism evidence="7 8">
    <name type="scientific">Daphnia galeata</name>
    <dbReference type="NCBI Taxonomy" id="27404"/>
    <lineage>
        <taxon>Eukaryota</taxon>
        <taxon>Metazoa</taxon>
        <taxon>Ecdysozoa</taxon>
        <taxon>Arthropoda</taxon>
        <taxon>Crustacea</taxon>
        <taxon>Branchiopoda</taxon>
        <taxon>Diplostraca</taxon>
        <taxon>Cladocera</taxon>
        <taxon>Anomopoda</taxon>
        <taxon>Daphniidae</taxon>
        <taxon>Daphnia</taxon>
    </lineage>
</organism>
<comment type="subcellular location">
    <subcellularLocation>
        <location evidence="1">Peroxisome</location>
    </subcellularLocation>
</comment>
<dbReference type="InterPro" id="IPR025110">
    <property type="entry name" value="AMP-bd_C"/>
</dbReference>
<protein>
    <submittedName>
        <fullName evidence="7">Uncharacterized protein</fullName>
    </submittedName>
</protein>
<dbReference type="GO" id="GO:0005777">
    <property type="term" value="C:peroxisome"/>
    <property type="evidence" value="ECO:0007669"/>
    <property type="project" value="UniProtKB-SubCell"/>
</dbReference>
<dbReference type="InterPro" id="IPR045851">
    <property type="entry name" value="AMP-bd_C_sf"/>
</dbReference>
<dbReference type="PROSITE" id="PS00455">
    <property type="entry name" value="AMP_BINDING"/>
    <property type="match status" value="1"/>
</dbReference>
<evidence type="ECO:0000259" key="6">
    <source>
        <dbReference type="Pfam" id="PF13193"/>
    </source>
</evidence>
<dbReference type="Proteomes" id="UP000789390">
    <property type="component" value="Unassembled WGS sequence"/>
</dbReference>
<dbReference type="InterPro" id="IPR000873">
    <property type="entry name" value="AMP-dep_synth/lig_dom"/>
</dbReference>
<evidence type="ECO:0000259" key="5">
    <source>
        <dbReference type="Pfam" id="PF00501"/>
    </source>
</evidence>
<comment type="caution">
    <text evidence="7">The sequence shown here is derived from an EMBL/GenBank/DDBJ whole genome shotgun (WGS) entry which is preliminary data.</text>
</comment>